<gene>
    <name evidence="7" type="ORF">EV385_0808</name>
</gene>
<keyword evidence="5" id="KW-1133">Transmembrane helix</keyword>
<feature type="region of interest" description="Disordered" evidence="4">
    <location>
        <begin position="330"/>
        <end position="349"/>
    </location>
</feature>
<evidence type="ECO:0000256" key="5">
    <source>
        <dbReference type="SAM" id="Phobius"/>
    </source>
</evidence>
<protein>
    <submittedName>
        <fullName evidence="7">Glutamate transport system substrate-binding protein</fullName>
    </submittedName>
</protein>
<dbReference type="SUPFAM" id="SSF53850">
    <property type="entry name" value="Periplasmic binding protein-like II"/>
    <property type="match status" value="1"/>
</dbReference>
<dbReference type="SMART" id="SM00062">
    <property type="entry name" value="PBPb"/>
    <property type="match status" value="1"/>
</dbReference>
<evidence type="ECO:0000256" key="4">
    <source>
        <dbReference type="SAM" id="MobiDB-lite"/>
    </source>
</evidence>
<feature type="transmembrane region" description="Helical" evidence="5">
    <location>
        <begin position="45"/>
        <end position="68"/>
    </location>
</feature>
<evidence type="ECO:0000256" key="3">
    <source>
        <dbReference type="ARBA" id="ARBA00022729"/>
    </source>
</evidence>
<dbReference type="PANTHER" id="PTHR30085">
    <property type="entry name" value="AMINO ACID ABC TRANSPORTER PERMEASE"/>
    <property type="match status" value="1"/>
</dbReference>
<dbReference type="InterPro" id="IPR051455">
    <property type="entry name" value="Bact_solute-bind_prot3"/>
</dbReference>
<name>A0A4Q7ZFZ8_9ACTN</name>
<reference evidence="7 8" key="1">
    <citation type="submission" date="2019-02" db="EMBL/GenBank/DDBJ databases">
        <title>Sequencing the genomes of 1000 actinobacteria strains.</title>
        <authorList>
            <person name="Klenk H.-P."/>
        </authorList>
    </citation>
    <scope>NUCLEOTIDE SEQUENCE [LARGE SCALE GENOMIC DNA]</scope>
    <source>
        <strain evidence="7 8">DSM 45162</strain>
    </source>
</reference>
<evidence type="ECO:0000256" key="2">
    <source>
        <dbReference type="ARBA" id="ARBA00022448"/>
    </source>
</evidence>
<dbReference type="OrthoDB" id="4963533at2"/>
<evidence type="ECO:0000256" key="1">
    <source>
        <dbReference type="ARBA" id="ARBA00010333"/>
    </source>
</evidence>
<organism evidence="7 8">
    <name type="scientific">Krasilnikovia cinnamomea</name>
    <dbReference type="NCBI Taxonomy" id="349313"/>
    <lineage>
        <taxon>Bacteria</taxon>
        <taxon>Bacillati</taxon>
        <taxon>Actinomycetota</taxon>
        <taxon>Actinomycetes</taxon>
        <taxon>Micromonosporales</taxon>
        <taxon>Micromonosporaceae</taxon>
        <taxon>Krasilnikovia</taxon>
    </lineage>
</organism>
<dbReference type="RefSeq" id="WP_130508211.1">
    <property type="nucleotide sequence ID" value="NZ_SHKY01000001.1"/>
</dbReference>
<dbReference type="EMBL" id="SHKY01000001">
    <property type="protein sequence ID" value="RZU49073.1"/>
    <property type="molecule type" value="Genomic_DNA"/>
</dbReference>
<dbReference type="AlphaFoldDB" id="A0A4Q7ZFZ8"/>
<dbReference type="Gene3D" id="3.40.190.10">
    <property type="entry name" value="Periplasmic binding protein-like II"/>
    <property type="match status" value="2"/>
</dbReference>
<evidence type="ECO:0000259" key="6">
    <source>
        <dbReference type="SMART" id="SM00062"/>
    </source>
</evidence>
<comment type="caution">
    <text evidence="7">The sequence shown here is derived from an EMBL/GenBank/DDBJ whole genome shotgun (WGS) entry which is preliminary data.</text>
</comment>
<keyword evidence="3" id="KW-0732">Signal</keyword>
<accession>A0A4Q7ZFZ8</accession>
<evidence type="ECO:0000313" key="8">
    <source>
        <dbReference type="Proteomes" id="UP000292564"/>
    </source>
</evidence>
<feature type="compositionally biased region" description="Acidic residues" evidence="4">
    <location>
        <begin position="17"/>
        <end position="29"/>
    </location>
</feature>
<comment type="similarity">
    <text evidence="1">Belongs to the bacterial solute-binding protein 3 family.</text>
</comment>
<keyword evidence="8" id="KW-1185">Reference proteome</keyword>
<feature type="region of interest" description="Disordered" evidence="4">
    <location>
        <begin position="1"/>
        <end position="35"/>
    </location>
</feature>
<dbReference type="GO" id="GO:0005576">
    <property type="term" value="C:extracellular region"/>
    <property type="evidence" value="ECO:0007669"/>
    <property type="project" value="TreeGrafter"/>
</dbReference>
<feature type="domain" description="Solute-binding protein family 3/N-terminal" evidence="6">
    <location>
        <begin position="88"/>
        <end position="319"/>
    </location>
</feature>
<dbReference type="GO" id="GO:0006865">
    <property type="term" value="P:amino acid transport"/>
    <property type="evidence" value="ECO:0007669"/>
    <property type="project" value="TreeGrafter"/>
</dbReference>
<dbReference type="Pfam" id="PF00497">
    <property type="entry name" value="SBP_bac_3"/>
    <property type="match status" value="1"/>
</dbReference>
<dbReference type="PANTHER" id="PTHR30085:SF6">
    <property type="entry name" value="ABC TRANSPORTER GLUTAMINE-BINDING PROTEIN GLNH"/>
    <property type="match status" value="1"/>
</dbReference>
<evidence type="ECO:0000313" key="7">
    <source>
        <dbReference type="EMBL" id="RZU49073.1"/>
    </source>
</evidence>
<dbReference type="Proteomes" id="UP000292564">
    <property type="component" value="Unassembled WGS sequence"/>
</dbReference>
<dbReference type="GO" id="GO:0030288">
    <property type="term" value="C:outer membrane-bounded periplasmic space"/>
    <property type="evidence" value="ECO:0007669"/>
    <property type="project" value="TreeGrafter"/>
</dbReference>
<keyword evidence="5" id="KW-0472">Membrane</keyword>
<proteinExistence type="inferred from homology"/>
<sequence>MGDARGLEPVTPSAEEPAAEEPAAEEPTAEESAADRILPRRSAMAVRLVALAVALVLAIVLAFVVVVFTGPPSVDELRVQAGLDGKRELLIGVKDDQPGVAQYADGRWTGFDIDIAYLIAEELGFRRSEIRFLSIESEDRARMQATDRNGERVGVDMVIASYSITPAREQMAGVTFSAPYLYTEQAVMTRRGHAPVSSLEDLKGRRVCSLAASTSESPATRVGALLSSRKKISECFAALDRDDFDAITTDAAILAGYKAKFPGKYDHWDIGLDITEAWGVNVGENPALRDLVNLALYRSRNDPKDNRWEEAFDRNFRVEEAVNEPAPIAVGAQPAVEEPSVRQWPWERV</sequence>
<keyword evidence="2" id="KW-0813">Transport</keyword>
<dbReference type="InterPro" id="IPR001638">
    <property type="entry name" value="Solute-binding_3/MltF_N"/>
</dbReference>
<keyword evidence="5" id="KW-0812">Transmembrane</keyword>